<reference evidence="3 5" key="1">
    <citation type="journal article" date="2012" name="Nat. Biotechnol.">
        <title>Reference genome sequence of the model plant Setaria.</title>
        <authorList>
            <person name="Bennetzen J.L."/>
            <person name="Schmutz J."/>
            <person name="Wang H."/>
            <person name="Percifield R."/>
            <person name="Hawkins J."/>
            <person name="Pontaroli A.C."/>
            <person name="Estep M."/>
            <person name="Feng L."/>
            <person name="Vaughn J.N."/>
            <person name="Grimwood J."/>
            <person name="Jenkins J."/>
            <person name="Barry K."/>
            <person name="Lindquist E."/>
            <person name="Hellsten U."/>
            <person name="Deshpande S."/>
            <person name="Wang X."/>
            <person name="Wu X."/>
            <person name="Mitros T."/>
            <person name="Triplett J."/>
            <person name="Yang X."/>
            <person name="Ye C.Y."/>
            <person name="Mauro-Herrera M."/>
            <person name="Wang L."/>
            <person name="Li P."/>
            <person name="Sharma M."/>
            <person name="Sharma R."/>
            <person name="Ronald P.C."/>
            <person name="Panaud O."/>
            <person name="Kellogg E.A."/>
            <person name="Brutnell T.P."/>
            <person name="Doust A.N."/>
            <person name="Tuskan G.A."/>
            <person name="Rokhsar D."/>
            <person name="Devos K.M."/>
        </authorList>
    </citation>
    <scope>NUCLEOTIDE SEQUENCE [LARGE SCALE GENOMIC DNA]</scope>
    <source>
        <strain evidence="5">cv. Yugu1</strain>
        <strain evidence="3">Yugu1</strain>
    </source>
</reference>
<evidence type="ECO:0000256" key="1">
    <source>
        <dbReference type="ARBA" id="ARBA00023002"/>
    </source>
</evidence>
<protein>
    <recommendedName>
        <fullName evidence="2">Saccharopine dehydrogenase-like C-terminal domain-containing protein</fullName>
    </recommendedName>
</protein>
<dbReference type="Proteomes" id="UP000004995">
    <property type="component" value="Unassembled WGS sequence"/>
</dbReference>
<dbReference type="Pfam" id="PF16653">
    <property type="entry name" value="Sacchrp_dh_C"/>
    <property type="match status" value="1"/>
</dbReference>
<dbReference type="EMBL" id="CM003529">
    <property type="protein sequence ID" value="RCV09774.1"/>
    <property type="molecule type" value="Genomic_DNA"/>
</dbReference>
<name>K4A1C5_SETIT</name>
<keyword evidence="1" id="KW-0560">Oxidoreductase</keyword>
<keyword evidence="5" id="KW-1185">Reference proteome</keyword>
<reference evidence="4" key="3">
    <citation type="submission" date="2018-08" db="UniProtKB">
        <authorList>
            <consortium name="EnsemblPlants"/>
        </authorList>
    </citation>
    <scope>IDENTIFICATION</scope>
    <source>
        <strain evidence="4">Yugu1</strain>
    </source>
</reference>
<evidence type="ECO:0000313" key="5">
    <source>
        <dbReference type="Proteomes" id="UP000004995"/>
    </source>
</evidence>
<evidence type="ECO:0000313" key="3">
    <source>
        <dbReference type="EMBL" id="RCV09774.1"/>
    </source>
</evidence>
<dbReference type="AlphaFoldDB" id="K4A1C5"/>
<gene>
    <name evidence="3" type="ORF">SETIT_2G056500v2</name>
</gene>
<dbReference type="GO" id="GO:0016491">
    <property type="term" value="F:oxidoreductase activity"/>
    <property type="evidence" value="ECO:0007669"/>
    <property type="project" value="UniProtKB-KW"/>
</dbReference>
<dbReference type="EMBL" id="AGNK02000705">
    <property type="status" value="NOT_ANNOTATED_CDS"/>
    <property type="molecule type" value="Genomic_DNA"/>
</dbReference>
<sequence>MVLLHEVEVEYPDGRPIEKHQAMLLEFGKFENGQSTTAMSLTVGVAAEIGALLLLQNKVQTKGVIRPLEPEIYIPEFLKVGNSSSDNEVRTSRFAE</sequence>
<organism evidence="3">
    <name type="scientific">Setaria italica</name>
    <name type="common">Foxtail millet</name>
    <name type="synonym">Panicum italicum</name>
    <dbReference type="NCBI Taxonomy" id="4555"/>
    <lineage>
        <taxon>Eukaryota</taxon>
        <taxon>Viridiplantae</taxon>
        <taxon>Streptophyta</taxon>
        <taxon>Embryophyta</taxon>
        <taxon>Tracheophyta</taxon>
        <taxon>Spermatophyta</taxon>
        <taxon>Magnoliopsida</taxon>
        <taxon>Liliopsida</taxon>
        <taxon>Poales</taxon>
        <taxon>Poaceae</taxon>
        <taxon>PACMAD clade</taxon>
        <taxon>Panicoideae</taxon>
        <taxon>Panicodae</taxon>
        <taxon>Paniceae</taxon>
        <taxon>Cenchrinae</taxon>
        <taxon>Setaria</taxon>
    </lineage>
</organism>
<accession>K4A1C5</accession>
<dbReference type="PANTHER" id="PTHR11133:SF22">
    <property type="entry name" value="ALPHA-AMINOADIPIC SEMIALDEHYDE SYNTHASE, MITOCHONDRIAL"/>
    <property type="match status" value="1"/>
</dbReference>
<dbReference type="InterPro" id="IPR032095">
    <property type="entry name" value="Sacchrp_dh-like_C"/>
</dbReference>
<dbReference type="Gramene" id="KQL22697">
    <property type="protein sequence ID" value="KQL22697"/>
    <property type="gene ID" value="SETIT_032668mg"/>
</dbReference>
<reference evidence="3" key="2">
    <citation type="submission" date="2015-07" db="EMBL/GenBank/DDBJ databases">
        <authorList>
            <person name="Noorani M."/>
        </authorList>
    </citation>
    <scope>NUCLEOTIDE SEQUENCE</scope>
    <source>
        <strain evidence="3">Yugu1</strain>
    </source>
</reference>
<dbReference type="OrthoDB" id="10059875at2759"/>
<dbReference type="PANTHER" id="PTHR11133">
    <property type="entry name" value="SACCHAROPINE DEHYDROGENASE"/>
    <property type="match status" value="1"/>
</dbReference>
<dbReference type="eggNOG" id="KOG0172">
    <property type="taxonomic scope" value="Eukaryota"/>
</dbReference>
<dbReference type="HOGENOM" id="CLU_2363643_0_0_1"/>
<dbReference type="STRING" id="4555.K4A1C5"/>
<dbReference type="EnsemblPlants" id="KQL22697">
    <property type="protein sequence ID" value="KQL22697"/>
    <property type="gene ID" value="SETIT_032668mg"/>
</dbReference>
<feature type="domain" description="Saccharopine dehydrogenase-like C-terminal" evidence="2">
    <location>
        <begin position="2"/>
        <end position="75"/>
    </location>
</feature>
<proteinExistence type="predicted"/>
<dbReference type="OMA" id="KFIVEWR"/>
<dbReference type="InterPro" id="IPR051168">
    <property type="entry name" value="AASS"/>
</dbReference>
<evidence type="ECO:0000313" key="4">
    <source>
        <dbReference type="EnsemblPlants" id="KQL22697"/>
    </source>
</evidence>
<evidence type="ECO:0000259" key="2">
    <source>
        <dbReference type="Pfam" id="PF16653"/>
    </source>
</evidence>
<dbReference type="Gene3D" id="3.40.50.720">
    <property type="entry name" value="NAD(P)-binding Rossmann-like Domain"/>
    <property type="match status" value="1"/>
</dbReference>